<dbReference type="Pfam" id="PF22217">
    <property type="entry name" value="ACDH-11_C"/>
    <property type="match status" value="1"/>
</dbReference>
<evidence type="ECO:0000259" key="6">
    <source>
        <dbReference type="Pfam" id="PF02770"/>
    </source>
</evidence>
<evidence type="ECO:0000256" key="1">
    <source>
        <dbReference type="ARBA" id="ARBA00009347"/>
    </source>
</evidence>
<dbReference type="AlphaFoldDB" id="A0A160T067"/>
<evidence type="ECO:0000259" key="8">
    <source>
        <dbReference type="Pfam" id="PF22217"/>
    </source>
</evidence>
<dbReference type="InterPro" id="IPR006091">
    <property type="entry name" value="Acyl-CoA_Oxase/DH_mid-dom"/>
</dbReference>
<feature type="domain" description="Acyl-CoA dehydrogenase 11-like C-terminal" evidence="8">
    <location>
        <begin position="449"/>
        <end position="547"/>
    </location>
</feature>
<dbReference type="InterPro" id="IPR041504">
    <property type="entry name" value="AidB_N"/>
</dbReference>
<comment type="cofactor">
    <cofactor evidence="4">
        <name>FAD</name>
        <dbReference type="ChEBI" id="CHEBI:57692"/>
    </cofactor>
</comment>
<dbReference type="PANTHER" id="PTHR42707">
    <property type="entry name" value="ACYL-COA DEHYDROGENASE"/>
    <property type="match status" value="1"/>
</dbReference>
<dbReference type="GO" id="GO:0003995">
    <property type="term" value="F:acyl-CoA dehydrogenase activity"/>
    <property type="evidence" value="ECO:0007669"/>
    <property type="project" value="TreeGrafter"/>
</dbReference>
<evidence type="ECO:0000256" key="2">
    <source>
        <dbReference type="ARBA" id="ARBA00022630"/>
    </source>
</evidence>
<dbReference type="Proteomes" id="UP000215027">
    <property type="component" value="Chromosome I"/>
</dbReference>
<dbReference type="InterPro" id="IPR052904">
    <property type="entry name" value="Acyl-CoA_dehydrogenase-like"/>
</dbReference>
<dbReference type="RefSeq" id="WP_095042797.1">
    <property type="nucleotide sequence ID" value="NZ_LN890655.1"/>
</dbReference>
<reference evidence="9" key="1">
    <citation type="submission" date="2016-01" db="EMBL/GenBank/DDBJ databases">
        <authorList>
            <person name="Mcilroy J.S."/>
            <person name="Karst M S."/>
            <person name="Albertsen M."/>
        </authorList>
    </citation>
    <scope>NUCLEOTIDE SEQUENCE</scope>
    <source>
        <strain evidence="9">Cfx-K</strain>
    </source>
</reference>
<evidence type="ECO:0000259" key="7">
    <source>
        <dbReference type="Pfam" id="PF18158"/>
    </source>
</evidence>
<evidence type="ECO:0000256" key="4">
    <source>
        <dbReference type="RuleBase" id="RU362125"/>
    </source>
</evidence>
<dbReference type="SUPFAM" id="SSF56645">
    <property type="entry name" value="Acyl-CoA dehydrogenase NM domain-like"/>
    <property type="match status" value="1"/>
</dbReference>
<dbReference type="Pfam" id="PF02770">
    <property type="entry name" value="Acyl-CoA_dh_M"/>
    <property type="match status" value="1"/>
</dbReference>
<comment type="similarity">
    <text evidence="1 4">Belongs to the acyl-CoA dehydrogenase family.</text>
</comment>
<feature type="domain" description="Adaptive response protein AidB N-terminal" evidence="7">
    <location>
        <begin position="12"/>
        <end position="163"/>
    </location>
</feature>
<evidence type="ECO:0000256" key="3">
    <source>
        <dbReference type="ARBA" id="ARBA00022827"/>
    </source>
</evidence>
<dbReference type="Gene3D" id="1.20.140.10">
    <property type="entry name" value="Butyryl-CoA Dehydrogenase, subunit A, domain 3"/>
    <property type="match status" value="1"/>
</dbReference>
<dbReference type="InterPro" id="IPR053998">
    <property type="entry name" value="ACDH-11_C"/>
</dbReference>
<keyword evidence="3 4" id="KW-0274">FAD</keyword>
<organism evidence="9 10">
    <name type="scientific">Candidatus Promineifilum breve</name>
    <dbReference type="NCBI Taxonomy" id="1806508"/>
    <lineage>
        <taxon>Bacteria</taxon>
        <taxon>Bacillati</taxon>
        <taxon>Chloroflexota</taxon>
        <taxon>Ardenticatenia</taxon>
        <taxon>Candidatus Promineifilales</taxon>
        <taxon>Candidatus Promineifilaceae</taxon>
        <taxon>Candidatus Promineifilum</taxon>
    </lineage>
</organism>
<dbReference type="Pfam" id="PF00441">
    <property type="entry name" value="Acyl-CoA_dh_1"/>
    <property type="match status" value="1"/>
</dbReference>
<dbReference type="Pfam" id="PF18158">
    <property type="entry name" value="AidB_N"/>
    <property type="match status" value="1"/>
</dbReference>
<keyword evidence="10" id="KW-1185">Reference proteome</keyword>
<feature type="domain" description="Acyl-CoA oxidase/dehydrogenase middle" evidence="6">
    <location>
        <begin position="173"/>
        <end position="271"/>
    </location>
</feature>
<dbReference type="Gene3D" id="2.40.110.20">
    <property type="match status" value="1"/>
</dbReference>
<keyword evidence="2 4" id="KW-0285">Flavoprotein</keyword>
<accession>A0A160T067</accession>
<proteinExistence type="inferred from homology"/>
<name>A0A160T067_9CHLR</name>
<protein>
    <submittedName>
        <fullName evidence="9">Acyl-CoA dehydrogenase domain protein</fullName>
    </submittedName>
</protein>
<sequence>MNIKSFNQPAPQLGNQYDDDRVLRAYLRRALPPDVLAAVEPSLREMGELAGGELYALQLADRLNEPVLTQWDAWGERVDRIEVTAVWQRAERLAAEFGVVGAAYEPQHGRFARLHQFATAYLFHPSTDVYTCPLAMTDGAARTLLLSGNRALIDRAVPHLTSRDPAHFWTSGQWMTESTGGSDVGRSETVACREPDGGWRLFGRKWFTSATTSQMALTLARPEGNGPGGRGLALFYLELRDEAGRLNHIAVNRLKDKLGTRKVPTAELMLEGAPAIPVLELANGVRNIIPMLHLTRTWNSVMAAATMRRGMALARDYARRREAFGAPLARQPLHVDTLAGLQAETEAAFHLSFFVVELLGRDEAGDIDPAGADLLRLLTSIAKLSTGRQAVAVASEVLEAHGGAGYVEDTGLPLLLRDSQVLPIWEGTTNVLALDTLRAIAHDPAGLMALKDKVAAVAQATRDPALAIAAGTAARAIYNAIHWLQERAADRPALEAGARRFGLTLGRALALALLVEQAQWSLAHERDGRARAAALRFAQSPIDLVAAMDAHADRALADDAPLPVMEELATD</sequence>
<gene>
    <name evidence="9" type="ORF">CFX0092_A1403</name>
</gene>
<dbReference type="SUPFAM" id="SSF47203">
    <property type="entry name" value="Acyl-CoA dehydrogenase C-terminal domain-like"/>
    <property type="match status" value="1"/>
</dbReference>
<dbReference type="InterPro" id="IPR009100">
    <property type="entry name" value="AcylCoA_DH/oxidase_NM_dom_sf"/>
</dbReference>
<dbReference type="InterPro" id="IPR036250">
    <property type="entry name" value="AcylCo_DH-like_C"/>
</dbReference>
<evidence type="ECO:0000259" key="5">
    <source>
        <dbReference type="Pfam" id="PF00441"/>
    </source>
</evidence>
<evidence type="ECO:0000313" key="9">
    <source>
        <dbReference type="EMBL" id="CUS03281.2"/>
    </source>
</evidence>
<dbReference type="InterPro" id="IPR009075">
    <property type="entry name" value="AcylCo_DH/oxidase_C"/>
</dbReference>
<keyword evidence="4" id="KW-0560">Oxidoreductase</keyword>
<dbReference type="OrthoDB" id="9802447at2"/>
<dbReference type="Gene3D" id="6.10.250.600">
    <property type="match status" value="1"/>
</dbReference>
<dbReference type="EMBL" id="LN890655">
    <property type="protein sequence ID" value="CUS03281.2"/>
    <property type="molecule type" value="Genomic_DNA"/>
</dbReference>
<dbReference type="KEGG" id="pbf:CFX0092_A1403"/>
<dbReference type="PANTHER" id="PTHR42707:SF2">
    <property type="entry name" value="ACD11 DEHYDROGENASE"/>
    <property type="match status" value="1"/>
</dbReference>
<evidence type="ECO:0000313" key="10">
    <source>
        <dbReference type="Proteomes" id="UP000215027"/>
    </source>
</evidence>
<feature type="domain" description="Acyl-CoA dehydrogenase/oxidase C-terminal" evidence="5">
    <location>
        <begin position="283"/>
        <end position="439"/>
    </location>
</feature>